<name>A0A7X1ZCF6_9PROT</name>
<dbReference type="EMBL" id="WIVE01000001">
    <property type="protein sequence ID" value="MQX34981.1"/>
    <property type="molecule type" value="Genomic_DNA"/>
</dbReference>
<protein>
    <submittedName>
        <fullName evidence="1">YcjX family protein</fullName>
    </submittedName>
</protein>
<sequence length="467" mass="52647">MRTPEAGPMKALDDLLARRIYLGVTGLSRAGKTVFVTSLIHNLLRADASAEDSPLRGFDCFDEGRLIGAMLRHDANATVPEFPYRKAMQAITGESPQWPEPTRGISRIRIDLRYRRTDAGLTGQAATRLGLRDATLQLEIVDYPGEWLVDLPLLGTDFETWSAAMIEQARQGTRADLSREWLAFVQDRKPDAEHDEDWAEQASALYADYLRACSEARLRNLQPGRFLHPADLRGASVLRFCPLPDLRGKAAPGSIHAAFRDKFRDYQEKVVRTFYRQHFAGLDRQIVLVDALSALNDGQEAFDDQSEALAAILQSFRHGRNSLLGWLMGRRISKVLFAATKADHVIRGDRLHLENLTRRMLHVLDENNAIKTSAETHVQAIASVRATRDTRRADTGREILVGRRPEDSHELPLEPGAIPLDFPPDWAALDYRFWDFQPHPDPSWKHSGFPTLRLPEVLNLLIGDDLT</sequence>
<keyword evidence="2" id="KW-1185">Reference proteome</keyword>
<dbReference type="PIRSF" id="PIRSF019381">
    <property type="entry name" value="YcjX"/>
    <property type="match status" value="1"/>
</dbReference>
<evidence type="ECO:0000313" key="1">
    <source>
        <dbReference type="EMBL" id="MQX34981.1"/>
    </source>
</evidence>
<dbReference type="PANTHER" id="PTHR38605:SF1">
    <property type="entry name" value="ATPASE"/>
    <property type="match status" value="1"/>
</dbReference>
<dbReference type="PANTHER" id="PTHR38605">
    <property type="entry name" value="ATPASE-RELATED"/>
    <property type="match status" value="1"/>
</dbReference>
<dbReference type="AlphaFoldDB" id="A0A7X1ZCF6"/>
<gene>
    <name evidence="1" type="ORF">GHC57_00460</name>
</gene>
<dbReference type="OrthoDB" id="9777645at2"/>
<dbReference type="Proteomes" id="UP000434582">
    <property type="component" value="Unassembled WGS sequence"/>
</dbReference>
<reference evidence="1 2" key="1">
    <citation type="submission" date="2019-10" db="EMBL/GenBank/DDBJ databases">
        <title>Draft whole-genome sequence of the purple nonsulfur photosynthetic bacterium Roseospira navarrensis DSM 15114.</title>
        <authorList>
            <person name="Kyndt J.A."/>
            <person name="Meyer T.E."/>
        </authorList>
    </citation>
    <scope>NUCLEOTIDE SEQUENCE [LARGE SCALE GENOMIC DNA]</scope>
    <source>
        <strain evidence="1 2">DSM 15114</strain>
    </source>
</reference>
<dbReference type="Pfam" id="PF04317">
    <property type="entry name" value="DUF463"/>
    <property type="match status" value="1"/>
</dbReference>
<proteinExistence type="predicted"/>
<comment type="caution">
    <text evidence="1">The sequence shown here is derived from an EMBL/GenBank/DDBJ whole genome shotgun (WGS) entry which is preliminary data.</text>
</comment>
<organism evidence="1 2">
    <name type="scientific">Roseospira navarrensis</name>
    <dbReference type="NCBI Taxonomy" id="140058"/>
    <lineage>
        <taxon>Bacteria</taxon>
        <taxon>Pseudomonadati</taxon>
        <taxon>Pseudomonadota</taxon>
        <taxon>Alphaproteobacteria</taxon>
        <taxon>Rhodospirillales</taxon>
        <taxon>Rhodospirillaceae</taxon>
        <taxon>Roseospira</taxon>
    </lineage>
</organism>
<dbReference type="InterPro" id="IPR007413">
    <property type="entry name" value="YcjX-like"/>
</dbReference>
<evidence type="ECO:0000313" key="2">
    <source>
        <dbReference type="Proteomes" id="UP000434582"/>
    </source>
</evidence>
<accession>A0A7X1ZCF6</accession>